<dbReference type="EMBL" id="BSPB01000065">
    <property type="protein sequence ID" value="GLS16576.1"/>
    <property type="molecule type" value="Genomic_DNA"/>
</dbReference>
<dbReference type="Pfam" id="PF23343">
    <property type="entry name" value="REP_ORF2-G2P"/>
    <property type="match status" value="1"/>
</dbReference>
<evidence type="ECO:0000313" key="3">
    <source>
        <dbReference type="Proteomes" id="UP001156903"/>
    </source>
</evidence>
<feature type="domain" description="Replication-associated protein ORF2/G2P" evidence="1">
    <location>
        <begin position="108"/>
        <end position="241"/>
    </location>
</feature>
<dbReference type="InterPro" id="IPR056906">
    <property type="entry name" value="ORF2/G2P_dom"/>
</dbReference>
<name>A0ABQ6C8K7_9BURK</name>
<proteinExistence type="predicted"/>
<gene>
    <name evidence="2" type="ORF">GCM10007935_40180</name>
</gene>
<dbReference type="Proteomes" id="UP001156903">
    <property type="component" value="Unassembled WGS sequence"/>
</dbReference>
<dbReference type="RefSeq" id="WP_284309298.1">
    <property type="nucleotide sequence ID" value="NZ_BSPB01000065.1"/>
</dbReference>
<sequence>MGQYVAYRGVWCQVVEHGWRVKEWVSPDTGQREVIAWKKRCYIPQGPIPVGDAQDEPDDVFAPPPIDQSGTVLEAERLERQRLLNLEKSAKRAKRTCRHKIKSSEFASLLTCTYRENMGDFNRVRRDWADMLRKLQRAIPGFRAVYAFEQQERGAWHVHAAIHRLPPWLMVPEGTGRATRLVRVRSWDYVRRLWHSVVGKDNGNIDVDGHRRTRHGLPGKHRPGESLAKLAGYVSKYLTKDYAEGLAGRNRWGSTQGLDLPKPVIIDVPDCPLHDLIELAFHVPDGHRIVRHRIGQFGRFWCLFSEPGEPDLPVPCPDH</sequence>
<evidence type="ECO:0000313" key="2">
    <source>
        <dbReference type="EMBL" id="GLS16576.1"/>
    </source>
</evidence>
<keyword evidence="3" id="KW-1185">Reference proteome</keyword>
<reference evidence="3" key="1">
    <citation type="journal article" date="2019" name="Int. J. Syst. Evol. Microbiol.">
        <title>The Global Catalogue of Microorganisms (GCM) 10K type strain sequencing project: providing services to taxonomists for standard genome sequencing and annotation.</title>
        <authorList>
            <consortium name="The Broad Institute Genomics Platform"/>
            <consortium name="The Broad Institute Genome Sequencing Center for Infectious Disease"/>
            <person name="Wu L."/>
            <person name="Ma J."/>
        </authorList>
    </citation>
    <scope>NUCLEOTIDE SEQUENCE [LARGE SCALE GENOMIC DNA]</scope>
    <source>
        <strain evidence="3">NBRC 109341</strain>
    </source>
</reference>
<accession>A0ABQ6C8K7</accession>
<organism evidence="2 3">
    <name type="scientific">Hydrogenophaga electricum</name>
    <dbReference type="NCBI Taxonomy" id="1230953"/>
    <lineage>
        <taxon>Bacteria</taxon>
        <taxon>Pseudomonadati</taxon>
        <taxon>Pseudomonadota</taxon>
        <taxon>Betaproteobacteria</taxon>
        <taxon>Burkholderiales</taxon>
        <taxon>Comamonadaceae</taxon>
        <taxon>Hydrogenophaga</taxon>
    </lineage>
</organism>
<evidence type="ECO:0000259" key="1">
    <source>
        <dbReference type="Pfam" id="PF23343"/>
    </source>
</evidence>
<protein>
    <recommendedName>
        <fullName evidence="1">Replication-associated protein ORF2/G2P domain-containing protein</fullName>
    </recommendedName>
</protein>
<comment type="caution">
    <text evidence="2">The sequence shown here is derived from an EMBL/GenBank/DDBJ whole genome shotgun (WGS) entry which is preliminary data.</text>
</comment>